<accession>A0A7W9FQ08</accession>
<reference evidence="1 2" key="1">
    <citation type="submission" date="2020-08" db="EMBL/GenBank/DDBJ databases">
        <title>Genomic Encyclopedia of Type Strains, Phase IV (KMG-IV): sequencing the most valuable type-strain genomes for metagenomic binning, comparative biology and taxonomic classification.</title>
        <authorList>
            <person name="Goeker M."/>
        </authorList>
    </citation>
    <scope>NUCLEOTIDE SEQUENCE [LARGE SCALE GENOMIC DNA]</scope>
    <source>
        <strain evidence="1 2">DSM 16268</strain>
    </source>
</reference>
<keyword evidence="2" id="KW-1185">Reference proteome</keyword>
<proteinExistence type="predicted"/>
<protein>
    <submittedName>
        <fullName evidence="1">Non-ribosomal peptide synthetase component E (Peptide arylation enzyme)</fullName>
    </submittedName>
</protein>
<name>A0A7W9FQ08_9HYPH</name>
<dbReference type="AlphaFoldDB" id="A0A7W9FQ08"/>
<evidence type="ECO:0000313" key="1">
    <source>
        <dbReference type="EMBL" id="MBB5754646.1"/>
    </source>
</evidence>
<dbReference type="RefSeq" id="WP_183858084.1">
    <property type="nucleotide sequence ID" value="NZ_JACHOO010000009.1"/>
</dbReference>
<sequence length="73" mass="8262">MNENVENLVLEHLRIIRADLSSMKDELSGARAELLIIRQHMAGLSGGQTLHDFEIAGLKVRPDRIEKRLELAE</sequence>
<evidence type="ECO:0000313" key="2">
    <source>
        <dbReference type="Proteomes" id="UP000523821"/>
    </source>
</evidence>
<organism evidence="1 2">
    <name type="scientific">Prosthecomicrobium pneumaticum</name>
    <dbReference type="NCBI Taxonomy" id="81895"/>
    <lineage>
        <taxon>Bacteria</taxon>
        <taxon>Pseudomonadati</taxon>
        <taxon>Pseudomonadota</taxon>
        <taxon>Alphaproteobacteria</taxon>
        <taxon>Hyphomicrobiales</taxon>
        <taxon>Kaistiaceae</taxon>
        <taxon>Prosthecomicrobium</taxon>
    </lineage>
</organism>
<gene>
    <name evidence="1" type="ORF">GGQ63_003734</name>
</gene>
<comment type="caution">
    <text evidence="1">The sequence shown here is derived from an EMBL/GenBank/DDBJ whole genome shotgun (WGS) entry which is preliminary data.</text>
</comment>
<dbReference type="EMBL" id="JACHOO010000009">
    <property type="protein sequence ID" value="MBB5754646.1"/>
    <property type="molecule type" value="Genomic_DNA"/>
</dbReference>
<dbReference type="Proteomes" id="UP000523821">
    <property type="component" value="Unassembled WGS sequence"/>
</dbReference>